<dbReference type="Proteomes" id="UP000708208">
    <property type="component" value="Unassembled WGS sequence"/>
</dbReference>
<evidence type="ECO:0000313" key="4">
    <source>
        <dbReference type="Proteomes" id="UP000708208"/>
    </source>
</evidence>
<keyword evidence="1" id="KW-0326">Glycosidase</keyword>
<protein>
    <recommendedName>
        <fullName evidence="2">Glycoside hydrolase family 31 TIM barrel domain-containing protein</fullName>
    </recommendedName>
</protein>
<evidence type="ECO:0000259" key="2">
    <source>
        <dbReference type="Pfam" id="PF01055"/>
    </source>
</evidence>
<dbReference type="InterPro" id="IPR000322">
    <property type="entry name" value="Glyco_hydro_31_TIM"/>
</dbReference>
<dbReference type="AlphaFoldDB" id="A0A8J2LUA6"/>
<proteinExistence type="inferred from homology"/>
<feature type="non-terminal residue" evidence="3">
    <location>
        <position position="131"/>
    </location>
</feature>
<organism evidence="3 4">
    <name type="scientific">Allacma fusca</name>
    <dbReference type="NCBI Taxonomy" id="39272"/>
    <lineage>
        <taxon>Eukaryota</taxon>
        <taxon>Metazoa</taxon>
        <taxon>Ecdysozoa</taxon>
        <taxon>Arthropoda</taxon>
        <taxon>Hexapoda</taxon>
        <taxon>Collembola</taxon>
        <taxon>Symphypleona</taxon>
        <taxon>Sminthuridae</taxon>
        <taxon>Allacma</taxon>
    </lineage>
</organism>
<dbReference type="GO" id="GO:0005975">
    <property type="term" value="P:carbohydrate metabolic process"/>
    <property type="evidence" value="ECO:0007669"/>
    <property type="project" value="InterPro"/>
</dbReference>
<dbReference type="Pfam" id="PF01055">
    <property type="entry name" value="Glyco_hydro_31_2nd"/>
    <property type="match status" value="1"/>
</dbReference>
<name>A0A8J2LUA6_9HEXA</name>
<dbReference type="GO" id="GO:0004558">
    <property type="term" value="F:alpha-1,4-glucosidase activity"/>
    <property type="evidence" value="ECO:0007669"/>
    <property type="project" value="TreeGrafter"/>
</dbReference>
<dbReference type="InterPro" id="IPR030458">
    <property type="entry name" value="Glyco_hydro_31_AS"/>
</dbReference>
<keyword evidence="1" id="KW-0378">Hydrolase</keyword>
<dbReference type="PANTHER" id="PTHR22762:SF133">
    <property type="entry name" value="P-TYPE DOMAIN-CONTAINING PROTEIN"/>
    <property type="match status" value="1"/>
</dbReference>
<dbReference type="OrthoDB" id="1334205at2759"/>
<feature type="domain" description="Glycoside hydrolase family 31 TIM barrel" evidence="2">
    <location>
        <begin position="1"/>
        <end position="119"/>
    </location>
</feature>
<keyword evidence="4" id="KW-1185">Reference proteome</keyword>
<comment type="caution">
    <text evidence="3">The sequence shown here is derived from an EMBL/GenBank/DDBJ whole genome shotgun (WGS) entry which is preliminary data.</text>
</comment>
<dbReference type="PANTHER" id="PTHR22762">
    <property type="entry name" value="ALPHA-GLUCOSIDASE"/>
    <property type="match status" value="1"/>
</dbReference>
<reference evidence="3" key="1">
    <citation type="submission" date="2021-06" db="EMBL/GenBank/DDBJ databases">
        <authorList>
            <person name="Hodson N. C."/>
            <person name="Mongue J. A."/>
            <person name="Jaron S. K."/>
        </authorList>
    </citation>
    <scope>NUCLEOTIDE SEQUENCE</scope>
</reference>
<feature type="non-terminal residue" evidence="3">
    <location>
        <position position="1"/>
    </location>
</feature>
<evidence type="ECO:0000313" key="3">
    <source>
        <dbReference type="EMBL" id="CAG7828185.1"/>
    </source>
</evidence>
<comment type="similarity">
    <text evidence="1">Belongs to the glycosyl hydrolase 31 family.</text>
</comment>
<gene>
    <name evidence="3" type="ORF">AFUS01_LOCUS38130</name>
</gene>
<accession>A0A8J2LUA6</accession>
<dbReference type="EMBL" id="CAJVCH010546441">
    <property type="protein sequence ID" value="CAG7828185.1"/>
    <property type="molecule type" value="Genomic_DNA"/>
</dbReference>
<sequence>DFTIGPAFKDLPAYVQELKSKGIKFIPIQDPCISSGEPTGTYRPFDLGNELDIWIKKSDGTPAAGSVWTEAPCYFPDYSKQSTREWWNILIKEYKNLVDYAGIWIDMNEPTSFAFGDVHEGCSSNSINDPP</sequence>
<dbReference type="PROSITE" id="PS00129">
    <property type="entry name" value="GLYCOSYL_HYDROL_F31_1"/>
    <property type="match status" value="1"/>
</dbReference>
<evidence type="ECO:0000256" key="1">
    <source>
        <dbReference type="RuleBase" id="RU361185"/>
    </source>
</evidence>